<protein>
    <submittedName>
        <fullName evidence="7">Uncharacterized protein</fullName>
    </submittedName>
</protein>
<keyword evidence="8" id="KW-1185">Reference proteome</keyword>
<name>A0ABN7PTG4_TIMPD</name>
<comment type="function">
    <text evidence="6">Component of the signal recognition particle (SRP) complex, a ribonucleoprotein complex that mediates the cotranslational targeting of secretory and membrane proteins to the endoplasmic reticulum (ER). Binds directly to 7SL RNA. Mediates binding of SRP54 to the SRP complex.</text>
</comment>
<gene>
    <name evidence="7" type="ORF">TPAB3V08_LOCUS16409</name>
</gene>
<comment type="similarity">
    <text evidence="2">Belongs to the SRP19 family.</text>
</comment>
<dbReference type="Pfam" id="PF01922">
    <property type="entry name" value="SRP19"/>
    <property type="match status" value="1"/>
</dbReference>
<dbReference type="EMBL" id="CAJPIN010142370">
    <property type="protein sequence ID" value="CAG2069467.1"/>
    <property type="molecule type" value="Genomic_DNA"/>
</dbReference>
<evidence type="ECO:0000256" key="4">
    <source>
        <dbReference type="ARBA" id="ARBA00023135"/>
    </source>
</evidence>
<dbReference type="Gene3D" id="3.30.56.30">
    <property type="entry name" value="Signal recognition particle, SRP19-like subunit"/>
    <property type="match status" value="1"/>
</dbReference>
<dbReference type="PANTHER" id="PTHR17453">
    <property type="entry name" value="SIGNAL RECOGNITION PARTICLE 19 KD PROTEIN"/>
    <property type="match status" value="1"/>
</dbReference>
<dbReference type="InterPro" id="IPR002778">
    <property type="entry name" value="Signal_recog_particle_SRP19"/>
</dbReference>
<evidence type="ECO:0000256" key="3">
    <source>
        <dbReference type="ARBA" id="ARBA00022490"/>
    </source>
</evidence>
<accession>A0ABN7PTG4</accession>
<keyword evidence="5" id="KW-0687">Ribonucleoprotein</keyword>
<comment type="subcellular location">
    <subcellularLocation>
        <location evidence="1">Cytoplasm</location>
    </subcellularLocation>
</comment>
<evidence type="ECO:0000256" key="6">
    <source>
        <dbReference type="ARBA" id="ARBA00045518"/>
    </source>
</evidence>
<dbReference type="SUPFAM" id="SSF69695">
    <property type="entry name" value="SRP19"/>
    <property type="match status" value="1"/>
</dbReference>
<reference evidence="7" key="1">
    <citation type="submission" date="2021-03" db="EMBL/GenBank/DDBJ databases">
        <authorList>
            <person name="Tran Van P."/>
        </authorList>
    </citation>
    <scope>NUCLEOTIDE SEQUENCE</scope>
</reference>
<evidence type="ECO:0000256" key="5">
    <source>
        <dbReference type="ARBA" id="ARBA00023274"/>
    </source>
</evidence>
<feature type="non-terminal residue" evidence="7">
    <location>
        <position position="1"/>
    </location>
</feature>
<evidence type="ECO:0000256" key="2">
    <source>
        <dbReference type="ARBA" id="ARBA00008910"/>
    </source>
</evidence>
<evidence type="ECO:0000313" key="8">
    <source>
        <dbReference type="Proteomes" id="UP001153148"/>
    </source>
</evidence>
<evidence type="ECO:0000313" key="7">
    <source>
        <dbReference type="EMBL" id="CAG2069467.1"/>
    </source>
</evidence>
<comment type="caution">
    <text evidence="7">The sequence shown here is derived from an EMBL/GenBank/DDBJ whole genome shotgun (WGS) entry which is preliminary data.</text>
</comment>
<dbReference type="InterPro" id="IPR036521">
    <property type="entry name" value="SRP19-like_sf"/>
</dbReference>
<keyword evidence="4" id="KW-0733">Signal recognition particle</keyword>
<sequence length="63" mass="7322">AVENPTHQEIRDVLSAAGLKIGVENKLYSRERSKEMLYRGRIRVQIKNDDETLINPLFPTREL</sequence>
<dbReference type="PANTHER" id="PTHR17453:SF0">
    <property type="entry name" value="SIGNAL RECOGNITION PARTICLE 19 KDA PROTEIN"/>
    <property type="match status" value="1"/>
</dbReference>
<keyword evidence="3" id="KW-0963">Cytoplasm</keyword>
<evidence type="ECO:0000256" key="1">
    <source>
        <dbReference type="ARBA" id="ARBA00004496"/>
    </source>
</evidence>
<proteinExistence type="inferred from homology"/>
<dbReference type="Proteomes" id="UP001153148">
    <property type="component" value="Unassembled WGS sequence"/>
</dbReference>
<organism evidence="7 8">
    <name type="scientific">Timema podura</name>
    <name type="common">Walking stick</name>
    <dbReference type="NCBI Taxonomy" id="61482"/>
    <lineage>
        <taxon>Eukaryota</taxon>
        <taxon>Metazoa</taxon>
        <taxon>Ecdysozoa</taxon>
        <taxon>Arthropoda</taxon>
        <taxon>Hexapoda</taxon>
        <taxon>Insecta</taxon>
        <taxon>Pterygota</taxon>
        <taxon>Neoptera</taxon>
        <taxon>Polyneoptera</taxon>
        <taxon>Phasmatodea</taxon>
        <taxon>Timematodea</taxon>
        <taxon>Timematoidea</taxon>
        <taxon>Timematidae</taxon>
        <taxon>Timema</taxon>
    </lineage>
</organism>